<accession>A0ABN1E5B2</accession>
<dbReference type="InterPro" id="IPR051531">
    <property type="entry name" value="N-acetyltransferase"/>
</dbReference>
<name>A0ABN1E5B2_9PROT</name>
<dbReference type="SUPFAM" id="SSF55729">
    <property type="entry name" value="Acyl-CoA N-acyltransferases (Nat)"/>
    <property type="match status" value="1"/>
</dbReference>
<evidence type="ECO:0000256" key="3">
    <source>
        <dbReference type="ARBA" id="ARBA00038502"/>
    </source>
</evidence>
<comment type="similarity">
    <text evidence="3">Belongs to the acetyltransferase family. RimJ subfamily.</text>
</comment>
<dbReference type="PANTHER" id="PTHR43792">
    <property type="entry name" value="GNAT FAMILY, PUTATIVE (AFU_ORTHOLOGUE AFUA_3G00765)-RELATED-RELATED"/>
    <property type="match status" value="1"/>
</dbReference>
<dbReference type="EMBL" id="BAAADD010000001">
    <property type="protein sequence ID" value="GAA0559416.1"/>
    <property type="molecule type" value="Genomic_DNA"/>
</dbReference>
<dbReference type="InterPro" id="IPR000182">
    <property type="entry name" value="GNAT_dom"/>
</dbReference>
<keyword evidence="1" id="KW-0808">Transferase</keyword>
<comment type="caution">
    <text evidence="5">The sequence shown here is derived from an EMBL/GenBank/DDBJ whole genome shotgun (WGS) entry which is preliminary data.</text>
</comment>
<dbReference type="Pfam" id="PF13302">
    <property type="entry name" value="Acetyltransf_3"/>
    <property type="match status" value="1"/>
</dbReference>
<evidence type="ECO:0000313" key="5">
    <source>
        <dbReference type="EMBL" id="GAA0559416.1"/>
    </source>
</evidence>
<dbReference type="PROSITE" id="PS51186">
    <property type="entry name" value="GNAT"/>
    <property type="match status" value="1"/>
</dbReference>
<evidence type="ECO:0000256" key="1">
    <source>
        <dbReference type="ARBA" id="ARBA00022679"/>
    </source>
</evidence>
<keyword evidence="6" id="KW-1185">Reference proteome</keyword>
<dbReference type="RefSeq" id="WP_166931232.1">
    <property type="nucleotide sequence ID" value="NZ_BAAADD010000001.1"/>
</dbReference>
<protein>
    <submittedName>
        <fullName evidence="5">GNAT family protein</fullName>
    </submittedName>
</protein>
<evidence type="ECO:0000259" key="4">
    <source>
        <dbReference type="PROSITE" id="PS51186"/>
    </source>
</evidence>
<gene>
    <name evidence="5" type="ORF">GCM10008942_04880</name>
</gene>
<organism evidence="5 6">
    <name type="scientific">Rhizomicrobium electricum</name>
    <dbReference type="NCBI Taxonomy" id="480070"/>
    <lineage>
        <taxon>Bacteria</taxon>
        <taxon>Pseudomonadati</taxon>
        <taxon>Pseudomonadota</taxon>
        <taxon>Alphaproteobacteria</taxon>
        <taxon>Micropepsales</taxon>
        <taxon>Micropepsaceae</taxon>
        <taxon>Rhizomicrobium</taxon>
    </lineage>
</organism>
<dbReference type="InterPro" id="IPR016181">
    <property type="entry name" value="Acyl_CoA_acyltransferase"/>
</dbReference>
<dbReference type="PANTHER" id="PTHR43792:SF8">
    <property type="entry name" value="[RIBOSOMAL PROTEIN US5]-ALANINE N-ACETYLTRANSFERASE"/>
    <property type="match status" value="1"/>
</dbReference>
<evidence type="ECO:0000313" key="6">
    <source>
        <dbReference type="Proteomes" id="UP001499951"/>
    </source>
</evidence>
<evidence type="ECO:0000256" key="2">
    <source>
        <dbReference type="ARBA" id="ARBA00023315"/>
    </source>
</evidence>
<keyword evidence="2" id="KW-0012">Acyltransferase</keyword>
<proteinExistence type="inferred from homology"/>
<sequence length="197" mass="22875">MAFMRGLTFPGGQQPVIRGLEVYLRYPRMPDFKPWAKLRAESREFLTPWEPVWARDELTKGAFRRRIRRYQKETRQDTAYAFFVYRKEDDQLLGGCTLSNVRRGVTQACSLGYWIGQRFARQGFMYDAVRALIPFVFSTLGLHRIEAACLPSNEASQNLLTKAGFRQEGLARKYLQINGEWRDHVLFALLEDEAPTG</sequence>
<feature type="domain" description="N-acetyltransferase" evidence="4">
    <location>
        <begin position="22"/>
        <end position="192"/>
    </location>
</feature>
<reference evidence="5 6" key="1">
    <citation type="journal article" date="2019" name="Int. J. Syst. Evol. Microbiol.">
        <title>The Global Catalogue of Microorganisms (GCM) 10K type strain sequencing project: providing services to taxonomists for standard genome sequencing and annotation.</title>
        <authorList>
            <consortium name="The Broad Institute Genomics Platform"/>
            <consortium name="The Broad Institute Genome Sequencing Center for Infectious Disease"/>
            <person name="Wu L."/>
            <person name="Ma J."/>
        </authorList>
    </citation>
    <scope>NUCLEOTIDE SEQUENCE [LARGE SCALE GENOMIC DNA]</scope>
    <source>
        <strain evidence="5 6">JCM 15089</strain>
    </source>
</reference>
<dbReference type="Gene3D" id="3.40.630.30">
    <property type="match status" value="1"/>
</dbReference>
<dbReference type="Proteomes" id="UP001499951">
    <property type="component" value="Unassembled WGS sequence"/>
</dbReference>